<keyword evidence="2" id="KW-0812">Transmembrane</keyword>
<feature type="compositionally biased region" description="Basic and acidic residues" evidence="1">
    <location>
        <begin position="21"/>
        <end position="40"/>
    </location>
</feature>
<evidence type="ECO:0000313" key="4">
    <source>
        <dbReference type="Proteomes" id="UP001152795"/>
    </source>
</evidence>
<name>A0A6S7GYB3_PARCT</name>
<keyword evidence="2" id="KW-1133">Transmembrane helix</keyword>
<organism evidence="3 4">
    <name type="scientific">Paramuricea clavata</name>
    <name type="common">Red gorgonian</name>
    <name type="synonym">Violescent sea-whip</name>
    <dbReference type="NCBI Taxonomy" id="317549"/>
    <lineage>
        <taxon>Eukaryota</taxon>
        <taxon>Metazoa</taxon>
        <taxon>Cnidaria</taxon>
        <taxon>Anthozoa</taxon>
        <taxon>Octocorallia</taxon>
        <taxon>Malacalcyonacea</taxon>
        <taxon>Plexauridae</taxon>
        <taxon>Paramuricea</taxon>
    </lineage>
</organism>
<evidence type="ECO:0000313" key="3">
    <source>
        <dbReference type="EMBL" id="CAB3998344.1"/>
    </source>
</evidence>
<feature type="region of interest" description="Disordered" evidence="1">
    <location>
        <begin position="1"/>
        <end position="40"/>
    </location>
</feature>
<gene>
    <name evidence="3" type="ORF">PACLA_8A056240</name>
</gene>
<dbReference type="AlphaFoldDB" id="A0A6S7GYB3"/>
<feature type="region of interest" description="Disordered" evidence="1">
    <location>
        <begin position="52"/>
        <end position="77"/>
    </location>
</feature>
<evidence type="ECO:0000256" key="2">
    <source>
        <dbReference type="SAM" id="Phobius"/>
    </source>
</evidence>
<evidence type="ECO:0000256" key="1">
    <source>
        <dbReference type="SAM" id="MobiDB-lite"/>
    </source>
</evidence>
<protein>
    <submittedName>
        <fullName evidence="3">Uncharacterized protein</fullName>
    </submittedName>
</protein>
<comment type="caution">
    <text evidence="3">The sequence shown here is derived from an EMBL/GenBank/DDBJ whole genome shotgun (WGS) entry which is preliminary data.</text>
</comment>
<reference evidence="3" key="1">
    <citation type="submission" date="2020-04" db="EMBL/GenBank/DDBJ databases">
        <authorList>
            <person name="Alioto T."/>
            <person name="Alioto T."/>
            <person name="Gomez Garrido J."/>
        </authorList>
    </citation>
    <scope>NUCLEOTIDE SEQUENCE</scope>
    <source>
        <strain evidence="3">A484AB</strain>
    </source>
</reference>
<sequence>MTKTKSRKTNVSAKQAKKAKAVSDHTSDENGAAKEIEKAEKRQEILVHEEREKQLNCEENEKKDLIENNEEKNGREQGLGEKVRNVLKKCKMGWTSLGRVLVLIMVTILTCSTRYYNLKEPKHVW</sequence>
<keyword evidence="4" id="KW-1185">Reference proteome</keyword>
<dbReference type="Proteomes" id="UP001152795">
    <property type="component" value="Unassembled WGS sequence"/>
</dbReference>
<accession>A0A6S7GYB3</accession>
<keyword evidence="2" id="KW-0472">Membrane</keyword>
<dbReference type="EMBL" id="CACRXK020003329">
    <property type="protein sequence ID" value="CAB3998344.1"/>
    <property type="molecule type" value="Genomic_DNA"/>
</dbReference>
<feature type="transmembrane region" description="Helical" evidence="2">
    <location>
        <begin position="97"/>
        <end position="116"/>
    </location>
</feature>
<proteinExistence type="predicted"/>